<dbReference type="PANTHER" id="PTHR34220:SF7">
    <property type="entry name" value="SENSOR HISTIDINE KINASE YPDA"/>
    <property type="match status" value="1"/>
</dbReference>
<dbReference type="Proteomes" id="UP000229757">
    <property type="component" value="Chromosome"/>
</dbReference>
<sequence length="337" mass="37177">MTRAEQGAGHQRLVFPDICTSSALFFLVLVSELCVVAWELAGQSFRWAELGYRSLAVQWIVLLSAAALCRLRALLPYWSLRTGWLVCFATVQLIGLAVLLVSQRQVDAAAWNWAGVAQQSLAIGIVSAMVLRFFQLQQRVIDQSQAEISSQMDALQARIKPHFLFNSLNTIAELVVTRPVAAEQAVENLSALFRANLKTTSSFSPLAQELELVRGYLQLEQWRLTDRLSVLWQESVHDPDWPVPVLCLQPLVENAVVHGVAAQAAGGQIHIAVLQTPRVTTLSVTNAIGADGSGHVGHGVGLDNVQRRLGVLYGDRARCRIERTQDQYRVTLTLPKP</sequence>
<evidence type="ECO:0000313" key="3">
    <source>
        <dbReference type="EMBL" id="ATX75685.1"/>
    </source>
</evidence>
<feature type="transmembrane region" description="Helical" evidence="1">
    <location>
        <begin position="113"/>
        <end position="134"/>
    </location>
</feature>
<dbReference type="AlphaFoldDB" id="A0A2K8KLA0"/>
<dbReference type="PANTHER" id="PTHR34220">
    <property type="entry name" value="SENSOR HISTIDINE KINASE YPDA"/>
    <property type="match status" value="1"/>
</dbReference>
<dbReference type="Pfam" id="PF06580">
    <property type="entry name" value="His_kinase"/>
    <property type="match status" value="1"/>
</dbReference>
<evidence type="ECO:0000313" key="4">
    <source>
        <dbReference type="Proteomes" id="UP000229757"/>
    </source>
</evidence>
<feature type="transmembrane region" description="Helical" evidence="1">
    <location>
        <begin position="12"/>
        <end position="38"/>
    </location>
</feature>
<feature type="transmembrane region" description="Helical" evidence="1">
    <location>
        <begin position="83"/>
        <end position="101"/>
    </location>
</feature>
<dbReference type="InterPro" id="IPR010559">
    <property type="entry name" value="Sig_transdc_His_kin_internal"/>
</dbReference>
<keyword evidence="4" id="KW-1185">Reference proteome</keyword>
<evidence type="ECO:0000256" key="1">
    <source>
        <dbReference type="SAM" id="Phobius"/>
    </source>
</evidence>
<dbReference type="KEGG" id="rfo:REIFOR_00515"/>
<dbReference type="Gene3D" id="3.30.565.10">
    <property type="entry name" value="Histidine kinase-like ATPase, C-terminal domain"/>
    <property type="match status" value="1"/>
</dbReference>
<accession>A0A2K8KLA0</accession>
<dbReference type="InterPro" id="IPR050640">
    <property type="entry name" value="Bact_2-comp_sensor_kinase"/>
</dbReference>
<dbReference type="RefSeq" id="WP_100256070.1">
    <property type="nucleotide sequence ID" value="NZ_CP011797.1"/>
</dbReference>
<dbReference type="OrthoDB" id="2514702at2"/>
<evidence type="ECO:0000259" key="2">
    <source>
        <dbReference type="Pfam" id="PF06580"/>
    </source>
</evidence>
<proteinExistence type="predicted"/>
<dbReference type="GO" id="GO:0000155">
    <property type="term" value="F:phosphorelay sensor kinase activity"/>
    <property type="evidence" value="ECO:0007669"/>
    <property type="project" value="InterPro"/>
</dbReference>
<dbReference type="GO" id="GO:0016020">
    <property type="term" value="C:membrane"/>
    <property type="evidence" value="ECO:0007669"/>
    <property type="project" value="InterPro"/>
</dbReference>
<reference evidence="3 4" key="1">
    <citation type="journal article" date="2017" name="Environ. Microbiol.">
        <title>Genomic and physiological analyses of 'Reinekea forsetii' reveal a versatile opportunistic lifestyle during spring algae blooms.</title>
        <authorList>
            <person name="Avci B."/>
            <person name="Hahnke R.L."/>
            <person name="Chafee M."/>
            <person name="Fischer T."/>
            <person name="Gruber-Vodicka H."/>
            <person name="Tegetmeyer H.E."/>
            <person name="Harder J."/>
            <person name="Fuchs B.M."/>
            <person name="Amann R.I."/>
            <person name="Teeling H."/>
        </authorList>
    </citation>
    <scope>NUCLEOTIDE SEQUENCE [LARGE SCALE GENOMIC DNA]</scope>
    <source>
        <strain evidence="3 4">Hel1_31_D35</strain>
    </source>
</reference>
<dbReference type="InterPro" id="IPR036890">
    <property type="entry name" value="HATPase_C_sf"/>
</dbReference>
<dbReference type="SUPFAM" id="SSF55874">
    <property type="entry name" value="ATPase domain of HSP90 chaperone/DNA topoisomerase II/histidine kinase"/>
    <property type="match status" value="1"/>
</dbReference>
<organism evidence="3 4">
    <name type="scientific">Reinekea forsetii</name>
    <dbReference type="NCBI Taxonomy" id="1336806"/>
    <lineage>
        <taxon>Bacteria</taxon>
        <taxon>Pseudomonadati</taxon>
        <taxon>Pseudomonadota</taxon>
        <taxon>Gammaproteobacteria</taxon>
        <taxon>Oceanospirillales</taxon>
        <taxon>Saccharospirillaceae</taxon>
        <taxon>Reinekea</taxon>
    </lineage>
</organism>
<dbReference type="EMBL" id="CP011797">
    <property type="protein sequence ID" value="ATX75685.1"/>
    <property type="molecule type" value="Genomic_DNA"/>
</dbReference>
<keyword evidence="1" id="KW-0812">Transmembrane</keyword>
<feature type="domain" description="Signal transduction histidine kinase internal region" evidence="2">
    <location>
        <begin position="151"/>
        <end position="228"/>
    </location>
</feature>
<gene>
    <name evidence="3" type="ORF">REIFOR_00515</name>
</gene>
<protein>
    <submittedName>
        <fullName evidence="3">Alginate biosynthesis protein AlgZ/FimS</fullName>
    </submittedName>
</protein>
<keyword evidence="1" id="KW-0472">Membrane</keyword>
<name>A0A2K8KLA0_9GAMM</name>
<keyword evidence="1" id="KW-1133">Transmembrane helix</keyword>